<comment type="function">
    <text evidence="4">Acyl-CoA synthases catalyze the initial reaction in fatty acid metabolism, by forming a thioester with CoA. Has some preference toward medium-chain substrates. Plays a role in adipocyte differentiation.</text>
</comment>
<dbReference type="AlphaFoldDB" id="A0A8J9ZXN7"/>
<organism evidence="11 12">
    <name type="scientific">Branchiostoma lanceolatum</name>
    <name type="common">Common lancelet</name>
    <name type="synonym">Amphioxus lanceolatum</name>
    <dbReference type="NCBI Taxonomy" id="7740"/>
    <lineage>
        <taxon>Eukaryota</taxon>
        <taxon>Metazoa</taxon>
        <taxon>Chordata</taxon>
        <taxon>Cephalochordata</taxon>
        <taxon>Leptocardii</taxon>
        <taxon>Amphioxiformes</taxon>
        <taxon>Branchiostomatidae</taxon>
        <taxon>Branchiostoma</taxon>
    </lineage>
</organism>
<dbReference type="GO" id="GO:0006631">
    <property type="term" value="P:fatty acid metabolic process"/>
    <property type="evidence" value="ECO:0007669"/>
    <property type="project" value="TreeGrafter"/>
</dbReference>
<name>A0A8J9ZXN7_BRALA</name>
<dbReference type="OrthoDB" id="7722975at2759"/>
<dbReference type="InterPro" id="IPR045851">
    <property type="entry name" value="AMP-bd_C_sf"/>
</dbReference>
<evidence type="ECO:0000313" key="12">
    <source>
        <dbReference type="Proteomes" id="UP000838412"/>
    </source>
</evidence>
<dbReference type="GO" id="GO:0031956">
    <property type="term" value="F:medium-chain fatty acid-CoA ligase activity"/>
    <property type="evidence" value="ECO:0007669"/>
    <property type="project" value="UniProtKB-EC"/>
</dbReference>
<proteinExistence type="inferred from homology"/>
<dbReference type="Proteomes" id="UP000838412">
    <property type="component" value="Chromosome 4"/>
</dbReference>
<feature type="domain" description="AMP-binding enzyme C-terminal" evidence="10">
    <location>
        <begin position="465"/>
        <end position="539"/>
    </location>
</feature>
<sequence length="556" mass="61398">MSKLTESYNHGVDSTPLLEKTIGLLLQETAEKNPDKEAVVFCAEGIRKTFSQLLQETDALAAGLLALGFQPGDRLAVWSPNRYEWVLTQYATARVGMILVAVSPMFGPEELKYALNKVQPQGIVIAPKSPKKDFHKVLMSMVKSDAGSSSLSQLKIISMEGETEGDVLKFEDVTKRGGEQEVERLKQLQQTLQPDQPIHIAFTSGTTGPPKAPAFSHRHVINNCYFTGRRLNYHEEDHRLCVPMPIWRALGMIVCNLNPLVFGHTAVYSGPDFNPLAVLAAIDKERCTSVYGNSPMLMALVKQPTFGDYDVSSLKTAVIGGQGIGGSDLPLPMLQLFRQKLHLTNVTVAMPMTECGPVAFQGVLGDPEEKLTSTVGRTLSHVEVKVVDDAGCTVPVNTPGHFLTRGYYIMLHYWGDQEKTDKAFTADGWFQTGDFISMDEDGYVQLLGRESERIKVGDSYIFPKEVENVLRSHKQVKDGQIVELSVSGETKLCACVVLESGASLSETDVLDFCKDKLPAFQVPQFVCFFDTFPLTPTKKVKKSEVKLEAERKLKLS</sequence>
<evidence type="ECO:0000256" key="8">
    <source>
        <dbReference type="ARBA" id="ARBA00048277"/>
    </source>
</evidence>
<keyword evidence="2" id="KW-0436">Ligase</keyword>
<dbReference type="InterPro" id="IPR000873">
    <property type="entry name" value="AMP-dep_synth/lig_dom"/>
</dbReference>
<evidence type="ECO:0000256" key="2">
    <source>
        <dbReference type="ARBA" id="ARBA00022598"/>
    </source>
</evidence>
<dbReference type="InterPro" id="IPR042099">
    <property type="entry name" value="ANL_N_sf"/>
</dbReference>
<evidence type="ECO:0000256" key="6">
    <source>
        <dbReference type="ARBA" id="ARBA00039638"/>
    </source>
</evidence>
<dbReference type="InterPro" id="IPR025110">
    <property type="entry name" value="AMP-bd_C"/>
</dbReference>
<keyword evidence="12" id="KW-1185">Reference proteome</keyword>
<dbReference type="Pfam" id="PF13193">
    <property type="entry name" value="AMP-binding_C"/>
    <property type="match status" value="1"/>
</dbReference>
<dbReference type="Pfam" id="PF00501">
    <property type="entry name" value="AMP-binding"/>
    <property type="match status" value="1"/>
</dbReference>
<dbReference type="Gene3D" id="3.40.50.12780">
    <property type="entry name" value="N-terminal domain of ligase-like"/>
    <property type="match status" value="1"/>
</dbReference>
<evidence type="ECO:0000259" key="10">
    <source>
        <dbReference type="Pfam" id="PF13193"/>
    </source>
</evidence>
<dbReference type="EC" id="6.2.1.2" evidence="5"/>
<evidence type="ECO:0000256" key="5">
    <source>
        <dbReference type="ARBA" id="ARBA00039009"/>
    </source>
</evidence>
<dbReference type="PANTHER" id="PTHR43201">
    <property type="entry name" value="ACYL-COA SYNTHETASE"/>
    <property type="match status" value="1"/>
</dbReference>
<comment type="catalytic activity">
    <reaction evidence="7">
        <text>octanoate + ATP + CoA = octanoyl-CoA + AMP + diphosphate</text>
        <dbReference type="Rhea" id="RHEA:33631"/>
        <dbReference type="ChEBI" id="CHEBI:25646"/>
        <dbReference type="ChEBI" id="CHEBI:30616"/>
        <dbReference type="ChEBI" id="CHEBI:33019"/>
        <dbReference type="ChEBI" id="CHEBI:57287"/>
        <dbReference type="ChEBI" id="CHEBI:57386"/>
        <dbReference type="ChEBI" id="CHEBI:456215"/>
    </reaction>
</comment>
<evidence type="ECO:0000256" key="7">
    <source>
        <dbReference type="ARBA" id="ARBA00047319"/>
    </source>
</evidence>
<comment type="similarity">
    <text evidence="1">Belongs to the ATP-dependent AMP-binding enzyme family.</text>
</comment>
<evidence type="ECO:0000259" key="9">
    <source>
        <dbReference type="Pfam" id="PF00501"/>
    </source>
</evidence>
<dbReference type="PANTHER" id="PTHR43201:SF5">
    <property type="entry name" value="MEDIUM-CHAIN ACYL-COA LIGASE ACSF2, MITOCHONDRIAL"/>
    <property type="match status" value="1"/>
</dbReference>
<evidence type="ECO:0000256" key="3">
    <source>
        <dbReference type="ARBA" id="ARBA00023098"/>
    </source>
</evidence>
<keyword evidence="3" id="KW-0443">Lipid metabolism</keyword>
<dbReference type="PROSITE" id="PS00455">
    <property type="entry name" value="AMP_BINDING"/>
    <property type="match status" value="1"/>
</dbReference>
<evidence type="ECO:0000313" key="11">
    <source>
        <dbReference type="EMBL" id="CAH1263048.1"/>
    </source>
</evidence>
<feature type="domain" description="AMP-dependent synthetase/ligase" evidence="9">
    <location>
        <begin position="26"/>
        <end position="414"/>
    </location>
</feature>
<accession>A0A8J9ZXN7</accession>
<gene>
    <name evidence="11" type="primary">ACSF2</name>
    <name evidence="11" type="ORF">BLAG_LOCUS17862</name>
</gene>
<dbReference type="SUPFAM" id="SSF56801">
    <property type="entry name" value="Acetyl-CoA synthetase-like"/>
    <property type="match status" value="1"/>
</dbReference>
<dbReference type="Gene3D" id="3.30.300.30">
    <property type="match status" value="1"/>
</dbReference>
<evidence type="ECO:0000256" key="1">
    <source>
        <dbReference type="ARBA" id="ARBA00006432"/>
    </source>
</evidence>
<comment type="catalytic activity">
    <reaction evidence="8">
        <text>a medium-chain fatty acid + ATP + CoA = a medium-chain fatty acyl-CoA + AMP + diphosphate</text>
        <dbReference type="Rhea" id="RHEA:48340"/>
        <dbReference type="ChEBI" id="CHEBI:30616"/>
        <dbReference type="ChEBI" id="CHEBI:33019"/>
        <dbReference type="ChEBI" id="CHEBI:57287"/>
        <dbReference type="ChEBI" id="CHEBI:59558"/>
        <dbReference type="ChEBI" id="CHEBI:90546"/>
        <dbReference type="ChEBI" id="CHEBI:456215"/>
        <dbReference type="EC" id="6.2.1.2"/>
    </reaction>
</comment>
<reference evidence="11" key="1">
    <citation type="submission" date="2022-01" db="EMBL/GenBank/DDBJ databases">
        <authorList>
            <person name="Braso-Vives M."/>
        </authorList>
    </citation>
    <scope>NUCLEOTIDE SEQUENCE</scope>
</reference>
<protein>
    <recommendedName>
        <fullName evidence="6">Medium-chain acyl-CoA ligase ACSF2, mitochondrial</fullName>
        <ecNumber evidence="5">6.2.1.2</ecNumber>
    </recommendedName>
</protein>
<evidence type="ECO:0000256" key="4">
    <source>
        <dbReference type="ARBA" id="ARBA00037247"/>
    </source>
</evidence>
<dbReference type="InterPro" id="IPR020845">
    <property type="entry name" value="AMP-binding_CS"/>
</dbReference>
<dbReference type="EMBL" id="OV696689">
    <property type="protein sequence ID" value="CAH1263048.1"/>
    <property type="molecule type" value="Genomic_DNA"/>
</dbReference>